<gene>
    <name evidence="2" type="ORF">L0M17_06380</name>
</gene>
<keyword evidence="3" id="KW-1185">Reference proteome</keyword>
<accession>A0ABS9TYX1</accession>
<proteinExistence type="predicted"/>
<evidence type="ECO:0000313" key="3">
    <source>
        <dbReference type="Proteomes" id="UP001202922"/>
    </source>
</evidence>
<dbReference type="EMBL" id="JAKZBV010000001">
    <property type="protein sequence ID" value="MCH6469614.1"/>
    <property type="molecule type" value="Genomic_DNA"/>
</dbReference>
<sequence>MDETRSAKGPRQPGTDQIPQPAPEQAPGAETEAEDEAWDNEGGHAPSAPRGGGTPAAQEHSGRG</sequence>
<name>A0ABS9TYX1_9MICC</name>
<feature type="region of interest" description="Disordered" evidence="1">
    <location>
        <begin position="1"/>
        <end position="64"/>
    </location>
</feature>
<protein>
    <submittedName>
        <fullName evidence="2">Uncharacterized protein</fullName>
    </submittedName>
</protein>
<reference evidence="2 3" key="1">
    <citation type="submission" date="2022-03" db="EMBL/GenBank/DDBJ databases">
        <title>Sinomonas sp. isolated from a soil.</title>
        <authorList>
            <person name="Han J."/>
            <person name="Kim D.-U."/>
        </authorList>
    </citation>
    <scope>NUCLEOTIDE SEQUENCE [LARGE SCALE GENOMIC DNA]</scope>
    <source>
        <strain evidence="2 3">5-5</strain>
    </source>
</reference>
<evidence type="ECO:0000256" key="1">
    <source>
        <dbReference type="SAM" id="MobiDB-lite"/>
    </source>
</evidence>
<evidence type="ECO:0000313" key="2">
    <source>
        <dbReference type="EMBL" id="MCH6469614.1"/>
    </source>
</evidence>
<organism evidence="2 3">
    <name type="scientific">Sinomonas terrae</name>
    <dbReference type="NCBI Taxonomy" id="2908838"/>
    <lineage>
        <taxon>Bacteria</taxon>
        <taxon>Bacillati</taxon>
        <taxon>Actinomycetota</taxon>
        <taxon>Actinomycetes</taxon>
        <taxon>Micrococcales</taxon>
        <taxon>Micrococcaceae</taxon>
        <taxon>Sinomonas</taxon>
    </lineage>
</organism>
<dbReference type="Proteomes" id="UP001202922">
    <property type="component" value="Unassembled WGS sequence"/>
</dbReference>
<comment type="caution">
    <text evidence="2">The sequence shown here is derived from an EMBL/GenBank/DDBJ whole genome shotgun (WGS) entry which is preliminary data.</text>
</comment>
<dbReference type="RefSeq" id="WP_241053005.1">
    <property type="nucleotide sequence ID" value="NZ_JAKZBV010000001.1"/>
</dbReference>